<sequence>MSERFIKFNDEQLDAKQVMMLQDLDRLLLKHEQTQVKIQKFPYYNPFSNTLITSWFWSHRPRHVEQAGLKTDVLLATFGYLNMDASIINQVLHH</sequence>
<dbReference type="InterPro" id="IPR051928">
    <property type="entry name" value="NorD/CobT"/>
</dbReference>
<keyword evidence="2" id="KW-1185">Reference proteome</keyword>
<accession>A0A380H3Z2</accession>
<gene>
    <name evidence="1" type="ORF">NCTC11807_01639</name>
</gene>
<organism evidence="1 2">
    <name type="scientific">Staphylococcus saccharolyticus</name>
    <dbReference type="NCBI Taxonomy" id="33028"/>
    <lineage>
        <taxon>Bacteria</taxon>
        <taxon>Bacillati</taxon>
        <taxon>Bacillota</taxon>
        <taxon>Bacilli</taxon>
        <taxon>Bacillales</taxon>
        <taxon>Staphylococcaceae</taxon>
        <taxon>Staphylococcus</taxon>
    </lineage>
</organism>
<name>A0A380H3Z2_9STAP</name>
<proteinExistence type="predicted"/>
<dbReference type="PANTHER" id="PTHR41248:SF1">
    <property type="entry name" value="NORD PROTEIN"/>
    <property type="match status" value="1"/>
</dbReference>
<dbReference type="Proteomes" id="UP000255425">
    <property type="component" value="Unassembled WGS sequence"/>
</dbReference>
<protein>
    <submittedName>
        <fullName evidence="1">von Willebrand factor A</fullName>
    </submittedName>
</protein>
<dbReference type="AlphaFoldDB" id="A0A380H3Z2"/>
<reference evidence="1 2" key="1">
    <citation type="submission" date="2018-06" db="EMBL/GenBank/DDBJ databases">
        <authorList>
            <consortium name="Pathogen Informatics"/>
            <person name="Doyle S."/>
        </authorList>
    </citation>
    <scope>NUCLEOTIDE SEQUENCE [LARGE SCALE GENOMIC DNA]</scope>
    <source>
        <strain evidence="1 2">NCTC11807</strain>
    </source>
</reference>
<dbReference type="PANTHER" id="PTHR41248">
    <property type="entry name" value="NORD PROTEIN"/>
    <property type="match status" value="1"/>
</dbReference>
<evidence type="ECO:0000313" key="2">
    <source>
        <dbReference type="Proteomes" id="UP000255425"/>
    </source>
</evidence>
<dbReference type="EMBL" id="UHDZ01000001">
    <property type="protein sequence ID" value="SUM71914.1"/>
    <property type="molecule type" value="Genomic_DNA"/>
</dbReference>
<evidence type="ECO:0000313" key="1">
    <source>
        <dbReference type="EMBL" id="SUM71914.1"/>
    </source>
</evidence>